<evidence type="ECO:0000313" key="2">
    <source>
        <dbReference type="EMBL" id="GAQ77915.1"/>
    </source>
</evidence>
<feature type="chain" id="PRO_5013254153" description="SsuA/THI5-like domain-containing protein" evidence="1">
    <location>
        <begin position="28"/>
        <end position="350"/>
    </location>
</feature>
<organism evidence="2 3">
    <name type="scientific">Klebsormidium nitens</name>
    <name type="common">Green alga</name>
    <name type="synonym">Ulothrix nitens</name>
    <dbReference type="NCBI Taxonomy" id="105231"/>
    <lineage>
        <taxon>Eukaryota</taxon>
        <taxon>Viridiplantae</taxon>
        <taxon>Streptophyta</taxon>
        <taxon>Klebsormidiophyceae</taxon>
        <taxon>Klebsormidiales</taxon>
        <taxon>Klebsormidiaceae</taxon>
        <taxon>Klebsormidium</taxon>
    </lineage>
</organism>
<keyword evidence="1" id="KW-0732">Signal</keyword>
<protein>
    <recommendedName>
        <fullName evidence="4">SsuA/THI5-like domain-containing protein</fullName>
    </recommendedName>
</protein>
<evidence type="ECO:0008006" key="4">
    <source>
        <dbReference type="Google" id="ProtNLM"/>
    </source>
</evidence>
<keyword evidence="3" id="KW-1185">Reference proteome</keyword>
<dbReference type="SUPFAM" id="SSF53850">
    <property type="entry name" value="Periplasmic binding protein-like II"/>
    <property type="match status" value="1"/>
</dbReference>
<dbReference type="STRING" id="105231.A0A1Y1HHH1"/>
<feature type="signal peptide" evidence="1">
    <location>
        <begin position="1"/>
        <end position="27"/>
    </location>
</feature>
<evidence type="ECO:0000313" key="3">
    <source>
        <dbReference type="Proteomes" id="UP000054558"/>
    </source>
</evidence>
<reference evidence="2 3" key="1">
    <citation type="journal article" date="2014" name="Nat. Commun.">
        <title>Klebsormidium flaccidum genome reveals primary factors for plant terrestrial adaptation.</title>
        <authorList>
            <person name="Hori K."/>
            <person name="Maruyama F."/>
            <person name="Fujisawa T."/>
            <person name="Togashi T."/>
            <person name="Yamamoto N."/>
            <person name="Seo M."/>
            <person name="Sato S."/>
            <person name="Yamada T."/>
            <person name="Mori H."/>
            <person name="Tajima N."/>
            <person name="Moriyama T."/>
            <person name="Ikeuchi M."/>
            <person name="Watanabe M."/>
            <person name="Wada H."/>
            <person name="Kobayashi K."/>
            <person name="Saito M."/>
            <person name="Masuda T."/>
            <person name="Sasaki-Sekimoto Y."/>
            <person name="Mashiguchi K."/>
            <person name="Awai K."/>
            <person name="Shimojima M."/>
            <person name="Masuda S."/>
            <person name="Iwai M."/>
            <person name="Nobusawa T."/>
            <person name="Narise T."/>
            <person name="Kondo S."/>
            <person name="Saito H."/>
            <person name="Sato R."/>
            <person name="Murakawa M."/>
            <person name="Ihara Y."/>
            <person name="Oshima-Yamada Y."/>
            <person name="Ohtaka K."/>
            <person name="Satoh M."/>
            <person name="Sonobe K."/>
            <person name="Ishii M."/>
            <person name="Ohtani R."/>
            <person name="Kanamori-Sato M."/>
            <person name="Honoki R."/>
            <person name="Miyazaki D."/>
            <person name="Mochizuki H."/>
            <person name="Umetsu J."/>
            <person name="Higashi K."/>
            <person name="Shibata D."/>
            <person name="Kamiya Y."/>
            <person name="Sato N."/>
            <person name="Nakamura Y."/>
            <person name="Tabata S."/>
            <person name="Ida S."/>
            <person name="Kurokawa K."/>
            <person name="Ohta H."/>
        </authorList>
    </citation>
    <scope>NUCLEOTIDE SEQUENCE [LARGE SCALE GENOMIC DNA]</scope>
    <source>
        <strain evidence="2 3">NIES-2285</strain>
    </source>
</reference>
<dbReference type="Proteomes" id="UP000054558">
    <property type="component" value="Unassembled WGS sequence"/>
</dbReference>
<sequence>MASPSWIPSALLLAALAIYFGAVPGNAQLPPCTLTYATTAPLPLEFGVADRQGFFRQFGVVPCPRNVLDVNDVLAALKNKTADFAYEHTDNALSWYLGQNNFTAQVFAGGLLGGEVGLAVNRRNNVTGYVDVAGRAFLVDSTTSGLVTDLWKIAELNGINRGTFSPAASPSAQARYDYLVAGRTPTGQTVFGAMLEAPFWNLAKNVSDILLLNRIGEVVSPIQSTVYVLDRTRKTELNAKMVNLTAALIKANLYIYNATNKAAVISFIQTNNVLNPAVAADYYQSYVDGIQGSVYALQLSLAGTANTIAVRQNYDPTIRNENANLFVQPSTGTFYDDQIYKAAYALATQR</sequence>
<gene>
    <name evidence="2" type="ORF">KFL_000050510</name>
</gene>
<dbReference type="AlphaFoldDB" id="A0A1Y1HHH1"/>
<accession>A0A1Y1HHH1</accession>
<dbReference type="EMBL" id="DF236954">
    <property type="protein sequence ID" value="GAQ77915.1"/>
    <property type="molecule type" value="Genomic_DNA"/>
</dbReference>
<name>A0A1Y1HHH1_KLENI</name>
<evidence type="ECO:0000256" key="1">
    <source>
        <dbReference type="SAM" id="SignalP"/>
    </source>
</evidence>
<dbReference type="OMA" id="DYYFMTV"/>
<proteinExistence type="predicted"/>